<dbReference type="PATRIC" id="fig|1178515.4.peg.2435"/>
<dbReference type="CDD" id="cd06974">
    <property type="entry name" value="TerD_like"/>
    <property type="match status" value="1"/>
</dbReference>
<dbReference type="KEGG" id="pswu:SY83_12195"/>
<dbReference type="RefSeq" id="WP_068606842.1">
    <property type="nucleotide sequence ID" value="NZ_CP011388.1"/>
</dbReference>
<dbReference type="InterPro" id="IPR051324">
    <property type="entry name" value="Stress/Tellurium_Resist"/>
</dbReference>
<dbReference type="EMBL" id="CP011388">
    <property type="protein sequence ID" value="ANE46911.1"/>
    <property type="molecule type" value="Genomic_DNA"/>
</dbReference>
<evidence type="ECO:0000313" key="3">
    <source>
        <dbReference type="Proteomes" id="UP000076927"/>
    </source>
</evidence>
<evidence type="ECO:0000259" key="1">
    <source>
        <dbReference type="Pfam" id="PF02342"/>
    </source>
</evidence>
<dbReference type="Pfam" id="PF02342">
    <property type="entry name" value="TerD"/>
    <property type="match status" value="1"/>
</dbReference>
<evidence type="ECO:0000313" key="2">
    <source>
        <dbReference type="EMBL" id="ANE46911.1"/>
    </source>
</evidence>
<organism evidence="2 3">
    <name type="scientific">Paenibacillus swuensis</name>
    <dbReference type="NCBI Taxonomy" id="1178515"/>
    <lineage>
        <taxon>Bacteria</taxon>
        <taxon>Bacillati</taxon>
        <taxon>Bacillota</taxon>
        <taxon>Bacilli</taxon>
        <taxon>Bacillales</taxon>
        <taxon>Paenibacillaceae</taxon>
        <taxon>Paenibacillus</taxon>
    </lineage>
</organism>
<reference evidence="2 3" key="1">
    <citation type="submission" date="2015-01" db="EMBL/GenBank/DDBJ databases">
        <title>Paenibacillus swuensis/DY6/whole genome sequencing.</title>
        <authorList>
            <person name="Kim M.K."/>
            <person name="Srinivasan S."/>
            <person name="Lee J.-J."/>
        </authorList>
    </citation>
    <scope>NUCLEOTIDE SEQUENCE [LARGE SCALE GENOMIC DNA]</scope>
    <source>
        <strain evidence="2 3">DY6</strain>
    </source>
</reference>
<keyword evidence="3" id="KW-1185">Reference proteome</keyword>
<protein>
    <submittedName>
        <fullName evidence="2">Stress protein</fullName>
    </submittedName>
</protein>
<dbReference type="OrthoDB" id="179721at2"/>
<dbReference type="PANTHER" id="PTHR32097:SF15">
    <property type="entry name" value="STRESS RESPONSE PROTEIN SCP2"/>
    <property type="match status" value="1"/>
</dbReference>
<dbReference type="AlphaFoldDB" id="A0A172TIP9"/>
<dbReference type="STRING" id="1178515.SY83_12195"/>
<accession>A0A172TIP9</accession>
<dbReference type="Gene3D" id="2.60.60.30">
    <property type="entry name" value="sav2460 like domains"/>
    <property type="match status" value="1"/>
</dbReference>
<proteinExistence type="predicted"/>
<dbReference type="InterPro" id="IPR003325">
    <property type="entry name" value="TerD"/>
</dbReference>
<dbReference type="Proteomes" id="UP000076927">
    <property type="component" value="Chromosome"/>
</dbReference>
<dbReference type="PANTHER" id="PTHR32097">
    <property type="entry name" value="CAMP-BINDING PROTEIN 1-RELATED"/>
    <property type="match status" value="1"/>
</dbReference>
<name>A0A172TIP9_9BACL</name>
<gene>
    <name evidence="2" type="ORF">SY83_12195</name>
</gene>
<feature type="domain" description="TerD" evidence="1">
    <location>
        <begin position="1"/>
        <end position="199"/>
    </location>
</feature>
<sequence>MAISLVKGQKIDLTKGNAGLSKVIVGLGWDPAEVESKGFFGMKKKAAANVDCDASALMLDANGKLTSKTNLVCFYNKQSADGSVIHSGDNLTGEGAGDDEQIFVDLNKVPSSVERILCVVNIYECEARRQDFGMIRSAYIRIVNPANNQELIRFNLTDNYSGKTALVVGELYRNNGEWKFNAIGEGTHAPHVDKLALQYT</sequence>